<keyword evidence="3" id="KW-0808">Transferase</keyword>
<proteinExistence type="predicted"/>
<dbReference type="Pfam" id="PF13579">
    <property type="entry name" value="Glyco_trans_4_4"/>
    <property type="match status" value="1"/>
</dbReference>
<keyword evidence="2" id="KW-0328">Glycosyltransferase</keyword>
<dbReference type="Gene3D" id="3.40.50.2000">
    <property type="entry name" value="Glycogen Phosphorylase B"/>
    <property type="match status" value="2"/>
</dbReference>
<keyword evidence="6" id="KW-1185">Reference proteome</keyword>
<evidence type="ECO:0000256" key="3">
    <source>
        <dbReference type="ARBA" id="ARBA00022679"/>
    </source>
</evidence>
<evidence type="ECO:0000256" key="1">
    <source>
        <dbReference type="ARBA" id="ARBA00021292"/>
    </source>
</evidence>
<sequence>MRVAIVSRIFPPEPAAASFRLSALADALKDAGHDVTVLTVKPPKWLEATVKSGRPKYDVRRFPVVRDKSGYVRGYVPYLSFDVPLFFRLLLGRQYDLIVSEPPPTTGFFVRLATMLRRMPYAYYAADIWSEASTQTTAPGWMVNAVRWIERFAMKGARVALSVSDDVTTRIAAMGVTRATTVGNGGDIEIFRSALAQAHGRDHRVAVPTFVYAGTASEWHGAEVFVDAMPELLAAVPTARLRFIGGGSERDALKQRADDLGVRTSVTFEDAMAPALLAPILHGATAAVASVRPGSSYEFAFPTKLYSAIACGAPIIYSGRGPTSDFVETLIDGLPIGACVDADRHHLAQTMIRYSAETNSDARRDAVSKWAEQNVSLRAVSKRAVRRLEEALRVDGKDQI</sequence>
<evidence type="ECO:0000313" key="6">
    <source>
        <dbReference type="Proteomes" id="UP001501084"/>
    </source>
</evidence>
<comment type="caution">
    <text evidence="5">The sequence shown here is derived from an EMBL/GenBank/DDBJ whole genome shotgun (WGS) entry which is preliminary data.</text>
</comment>
<dbReference type="PANTHER" id="PTHR45947:SF3">
    <property type="entry name" value="SULFOQUINOVOSYL TRANSFERASE SQD2"/>
    <property type="match status" value="1"/>
</dbReference>
<gene>
    <name evidence="5" type="ORF">GCM10009786_17970</name>
</gene>
<dbReference type="Proteomes" id="UP001501084">
    <property type="component" value="Unassembled WGS sequence"/>
</dbReference>
<dbReference type="InterPro" id="IPR028098">
    <property type="entry name" value="Glyco_trans_4-like_N"/>
</dbReference>
<organism evidence="5 6">
    <name type="scientific">Leucobacter alluvii</name>
    <dbReference type="NCBI Taxonomy" id="340321"/>
    <lineage>
        <taxon>Bacteria</taxon>
        <taxon>Bacillati</taxon>
        <taxon>Actinomycetota</taxon>
        <taxon>Actinomycetes</taxon>
        <taxon>Micrococcales</taxon>
        <taxon>Microbacteriaceae</taxon>
        <taxon>Leucobacter</taxon>
    </lineage>
</organism>
<accession>A0ABP5N2Q3</accession>
<dbReference type="InterPro" id="IPR050194">
    <property type="entry name" value="Glycosyltransferase_grp1"/>
</dbReference>
<protein>
    <recommendedName>
        <fullName evidence="1">D-inositol 3-phosphate glycosyltransferase</fullName>
    </recommendedName>
</protein>
<dbReference type="RefSeq" id="WP_346058082.1">
    <property type="nucleotide sequence ID" value="NZ_BAAAOP010000006.1"/>
</dbReference>
<name>A0ABP5N2Q3_9MICO</name>
<evidence type="ECO:0000313" key="5">
    <source>
        <dbReference type="EMBL" id="GAA2188523.1"/>
    </source>
</evidence>
<dbReference type="CDD" id="cd03794">
    <property type="entry name" value="GT4_WbuB-like"/>
    <property type="match status" value="1"/>
</dbReference>
<dbReference type="EMBL" id="BAAAOP010000006">
    <property type="protein sequence ID" value="GAA2188523.1"/>
    <property type="molecule type" value="Genomic_DNA"/>
</dbReference>
<dbReference type="SUPFAM" id="SSF53756">
    <property type="entry name" value="UDP-Glycosyltransferase/glycogen phosphorylase"/>
    <property type="match status" value="1"/>
</dbReference>
<dbReference type="Pfam" id="PF13692">
    <property type="entry name" value="Glyco_trans_1_4"/>
    <property type="match status" value="1"/>
</dbReference>
<feature type="domain" description="Glycosyltransferase subfamily 4-like N-terminal" evidence="4">
    <location>
        <begin position="20"/>
        <end position="185"/>
    </location>
</feature>
<dbReference type="PANTHER" id="PTHR45947">
    <property type="entry name" value="SULFOQUINOVOSYL TRANSFERASE SQD2"/>
    <property type="match status" value="1"/>
</dbReference>
<reference evidence="6" key="1">
    <citation type="journal article" date="2019" name="Int. J. Syst. Evol. Microbiol.">
        <title>The Global Catalogue of Microorganisms (GCM) 10K type strain sequencing project: providing services to taxonomists for standard genome sequencing and annotation.</title>
        <authorList>
            <consortium name="The Broad Institute Genomics Platform"/>
            <consortium name="The Broad Institute Genome Sequencing Center for Infectious Disease"/>
            <person name="Wu L."/>
            <person name="Ma J."/>
        </authorList>
    </citation>
    <scope>NUCLEOTIDE SEQUENCE [LARGE SCALE GENOMIC DNA]</scope>
    <source>
        <strain evidence="6">JCM 14919</strain>
    </source>
</reference>
<evidence type="ECO:0000259" key="4">
    <source>
        <dbReference type="Pfam" id="PF13579"/>
    </source>
</evidence>
<evidence type="ECO:0000256" key="2">
    <source>
        <dbReference type="ARBA" id="ARBA00022676"/>
    </source>
</evidence>